<evidence type="ECO:0000259" key="2">
    <source>
        <dbReference type="Pfam" id="PF03107"/>
    </source>
</evidence>
<protein>
    <recommendedName>
        <fullName evidence="2">DC1 domain-containing protein</fullName>
    </recommendedName>
</protein>
<dbReference type="Pfam" id="PF03107">
    <property type="entry name" value="C1_2"/>
    <property type="match status" value="1"/>
</dbReference>
<sequence length="132" mass="15443">MHKSHEHRLFYAPEYALHISRKGKPCQICMGTKENSLELYYLCVKCDMKFHFECLEIPVSLFKKSYHIHPLVCKILLGEEDSLEYCGVCETMVRARAPAYTCEKCDFLGHIECILREEKPSPLYLKDLYVCT</sequence>
<dbReference type="EMBL" id="JBANAX010000811">
    <property type="protein sequence ID" value="KAL1192758.1"/>
    <property type="molecule type" value="Genomic_DNA"/>
</dbReference>
<accession>A0ABD0ZE63</accession>
<gene>
    <name evidence="3" type="ORF">V5N11_030843</name>
</gene>
<organism evidence="3 4">
    <name type="scientific">Cardamine amara subsp. amara</name>
    <dbReference type="NCBI Taxonomy" id="228776"/>
    <lineage>
        <taxon>Eukaryota</taxon>
        <taxon>Viridiplantae</taxon>
        <taxon>Streptophyta</taxon>
        <taxon>Embryophyta</taxon>
        <taxon>Tracheophyta</taxon>
        <taxon>Spermatophyta</taxon>
        <taxon>Magnoliopsida</taxon>
        <taxon>eudicotyledons</taxon>
        <taxon>Gunneridae</taxon>
        <taxon>Pentapetalae</taxon>
        <taxon>rosids</taxon>
        <taxon>malvids</taxon>
        <taxon>Brassicales</taxon>
        <taxon>Brassicaceae</taxon>
        <taxon>Cardamineae</taxon>
        <taxon>Cardamine</taxon>
    </lineage>
</organism>
<dbReference type="Gene3D" id="3.30.40.10">
    <property type="entry name" value="Zinc/RING finger domain, C3HC4 (zinc finger)"/>
    <property type="match status" value="1"/>
</dbReference>
<comment type="caution">
    <text evidence="3">The sequence shown here is derived from an EMBL/GenBank/DDBJ whole genome shotgun (WGS) entry which is preliminary data.</text>
</comment>
<feature type="domain" description="DC1" evidence="2">
    <location>
        <begin position="66"/>
        <end position="114"/>
    </location>
</feature>
<dbReference type="InterPro" id="IPR046349">
    <property type="entry name" value="C1-like_sf"/>
</dbReference>
<dbReference type="Proteomes" id="UP001558713">
    <property type="component" value="Unassembled WGS sequence"/>
</dbReference>
<dbReference type="InterPro" id="IPR013083">
    <property type="entry name" value="Znf_RING/FYVE/PHD"/>
</dbReference>
<dbReference type="InterPro" id="IPR004146">
    <property type="entry name" value="DC1"/>
</dbReference>
<keyword evidence="1" id="KW-0677">Repeat</keyword>
<evidence type="ECO:0000256" key="1">
    <source>
        <dbReference type="ARBA" id="ARBA00022737"/>
    </source>
</evidence>
<proteinExistence type="predicted"/>
<dbReference type="SUPFAM" id="SSF57889">
    <property type="entry name" value="Cysteine-rich domain"/>
    <property type="match status" value="1"/>
</dbReference>
<evidence type="ECO:0000313" key="4">
    <source>
        <dbReference type="Proteomes" id="UP001558713"/>
    </source>
</evidence>
<dbReference type="AlphaFoldDB" id="A0ABD0ZE63"/>
<name>A0ABD0ZE63_CARAN</name>
<dbReference type="PANTHER" id="PTHR32410">
    <property type="entry name" value="CYSTEINE/HISTIDINE-RICH C1 DOMAIN FAMILY PROTEIN"/>
    <property type="match status" value="1"/>
</dbReference>
<keyword evidence="4" id="KW-1185">Reference proteome</keyword>
<dbReference type="PANTHER" id="PTHR32410:SF203">
    <property type="entry name" value="CYSTEINE_HISTIDINE-RICH C1 DOMAIN FAMILY PROTEIN"/>
    <property type="match status" value="1"/>
</dbReference>
<reference evidence="3 4" key="1">
    <citation type="submission" date="2024-04" db="EMBL/GenBank/DDBJ databases">
        <title>Genome assembly C_amara_ONT_v2.</title>
        <authorList>
            <person name="Yant L."/>
            <person name="Moore C."/>
            <person name="Slenker M."/>
        </authorList>
    </citation>
    <scope>NUCLEOTIDE SEQUENCE [LARGE SCALE GENOMIC DNA]</scope>
    <source>
        <tissue evidence="3">Leaf</tissue>
    </source>
</reference>
<evidence type="ECO:0000313" key="3">
    <source>
        <dbReference type="EMBL" id="KAL1192758.1"/>
    </source>
</evidence>
<dbReference type="InterPro" id="IPR053192">
    <property type="entry name" value="Vacuole_Formation_Reg"/>
</dbReference>